<dbReference type="Proteomes" id="UP001228376">
    <property type="component" value="Unassembled WGS sequence"/>
</dbReference>
<dbReference type="Pfam" id="PF19040">
    <property type="entry name" value="SGNH"/>
    <property type="match status" value="1"/>
</dbReference>
<sequence>MLDYLKDADIDLVIAQATAADTSNMKIHQQMIDQLEHVKNEHGMEVLAIRDNPRYRFNVLLESLEINGLKETTIMMNEDKQNQNDEDYWRQFENENKSLHKIDLTDYFMVDGNFQPVICSVIVYRDENHITNTYAKGFGPIFEKKITEILEGRK</sequence>
<dbReference type="EMBL" id="JAROCA020000001">
    <property type="protein sequence ID" value="MDY0404676.1"/>
    <property type="molecule type" value="Genomic_DNA"/>
</dbReference>
<evidence type="ECO:0000313" key="3">
    <source>
        <dbReference type="Proteomes" id="UP001228376"/>
    </source>
</evidence>
<name>A0ABU5CEB6_9BACI</name>
<organism evidence="2 3">
    <name type="scientific">Tigheibacillus jepli</name>
    <dbReference type="NCBI Taxonomy" id="3035914"/>
    <lineage>
        <taxon>Bacteria</taxon>
        <taxon>Bacillati</taxon>
        <taxon>Bacillota</taxon>
        <taxon>Bacilli</taxon>
        <taxon>Bacillales</taxon>
        <taxon>Bacillaceae</taxon>
        <taxon>Tigheibacillus</taxon>
    </lineage>
</organism>
<keyword evidence="2" id="KW-0378">Hydrolase</keyword>
<keyword evidence="3" id="KW-1185">Reference proteome</keyword>
<comment type="caution">
    <text evidence="2">The sequence shown here is derived from an EMBL/GenBank/DDBJ whole genome shotgun (WGS) entry which is preliminary data.</text>
</comment>
<dbReference type="InterPro" id="IPR043968">
    <property type="entry name" value="SGNH"/>
</dbReference>
<dbReference type="RefSeq" id="WP_306066877.1">
    <property type="nucleotide sequence ID" value="NZ_JAROCA020000001.1"/>
</dbReference>
<proteinExistence type="predicted"/>
<gene>
    <name evidence="2" type="ORF">P5G51_004015</name>
</gene>
<feature type="domain" description="SGNH" evidence="1">
    <location>
        <begin position="26"/>
        <end position="144"/>
    </location>
</feature>
<accession>A0ABU5CEB6</accession>
<evidence type="ECO:0000259" key="1">
    <source>
        <dbReference type="Pfam" id="PF19040"/>
    </source>
</evidence>
<dbReference type="GO" id="GO:0016787">
    <property type="term" value="F:hydrolase activity"/>
    <property type="evidence" value="ECO:0007669"/>
    <property type="project" value="UniProtKB-KW"/>
</dbReference>
<reference evidence="2 3" key="1">
    <citation type="submission" date="2023-10" db="EMBL/GenBank/DDBJ databases">
        <title>179-bfca-hs.</title>
        <authorList>
            <person name="Miliotis G."/>
            <person name="Sengupta P."/>
            <person name="Hameed A."/>
            <person name="Chuvochina M."/>
            <person name="Mcdonagh F."/>
            <person name="Simpson A.C."/>
            <person name="Singh N.K."/>
            <person name="Rekha P.D."/>
            <person name="Raman K."/>
            <person name="Hugenholtz P."/>
            <person name="Venkateswaran K."/>
        </authorList>
    </citation>
    <scope>NUCLEOTIDE SEQUENCE [LARGE SCALE GENOMIC DNA]</scope>
    <source>
        <strain evidence="2 3">179-BFC-A-HS</strain>
    </source>
</reference>
<evidence type="ECO:0000313" key="2">
    <source>
        <dbReference type="EMBL" id="MDY0404676.1"/>
    </source>
</evidence>
<protein>
    <submittedName>
        <fullName evidence="2">SGNH hydrolase domain-containing protein</fullName>
    </submittedName>
</protein>